<dbReference type="InterPro" id="IPR033469">
    <property type="entry name" value="CYTH-like_dom_sf"/>
</dbReference>
<feature type="domain" description="CYTH" evidence="1">
    <location>
        <begin position="3"/>
        <end position="116"/>
    </location>
</feature>
<dbReference type="InterPro" id="IPR008173">
    <property type="entry name" value="Adenylyl_cyclase_CyaB"/>
</dbReference>
<protein>
    <recommendedName>
        <fullName evidence="1">CYTH domain-containing protein</fullName>
    </recommendedName>
</protein>
<reference evidence="2" key="1">
    <citation type="submission" date="2020-02" db="EMBL/GenBank/DDBJ databases">
        <authorList>
            <person name="Meier V. D."/>
        </authorList>
    </citation>
    <scope>NUCLEOTIDE SEQUENCE</scope>
    <source>
        <strain evidence="2">AVDCRST_MAG73</strain>
    </source>
</reference>
<dbReference type="Pfam" id="PF01928">
    <property type="entry name" value="CYTH"/>
    <property type="match status" value="1"/>
</dbReference>
<gene>
    <name evidence="2" type="ORF">AVDCRST_MAG73-3084</name>
</gene>
<dbReference type="AlphaFoldDB" id="A0A6J4UJL2"/>
<sequence>MAVRTLTQRDAYFAAARGRLKLRRSDEAGRDPAAELIAYHRADETGSRWSAYHRVPVAAEDARALEAALSETVGALAVVAKTRAVGVVGRTRVHLDDVAGLGAFVELETVVAGGDRAAAETEHTAVVAELGLDRGRFAPVAGSYADLMLAANEAEQERA</sequence>
<evidence type="ECO:0000313" key="2">
    <source>
        <dbReference type="EMBL" id="CAA9552680.1"/>
    </source>
</evidence>
<dbReference type="PANTHER" id="PTHR21028:SF2">
    <property type="entry name" value="CYTH DOMAIN-CONTAINING PROTEIN"/>
    <property type="match status" value="1"/>
</dbReference>
<proteinExistence type="predicted"/>
<name>A0A6J4UJL2_9BACT</name>
<dbReference type="InterPro" id="IPR023577">
    <property type="entry name" value="CYTH_domain"/>
</dbReference>
<dbReference type="Gene3D" id="2.40.320.10">
    <property type="entry name" value="Hypothetical Protein Pfu-838710-001"/>
    <property type="match status" value="1"/>
</dbReference>
<accession>A0A6J4UJL2</accession>
<organism evidence="2">
    <name type="scientific">uncultured Thermomicrobiales bacterium</name>
    <dbReference type="NCBI Taxonomy" id="1645740"/>
    <lineage>
        <taxon>Bacteria</taxon>
        <taxon>Pseudomonadati</taxon>
        <taxon>Thermomicrobiota</taxon>
        <taxon>Thermomicrobia</taxon>
        <taxon>Thermomicrobiales</taxon>
        <taxon>environmental samples</taxon>
    </lineage>
</organism>
<dbReference type="EMBL" id="CADCWE010000201">
    <property type="protein sequence ID" value="CAA9552680.1"/>
    <property type="molecule type" value="Genomic_DNA"/>
</dbReference>
<dbReference type="PANTHER" id="PTHR21028">
    <property type="entry name" value="SI:CH211-156B7.4"/>
    <property type="match status" value="1"/>
</dbReference>
<dbReference type="SUPFAM" id="SSF55154">
    <property type="entry name" value="CYTH-like phosphatases"/>
    <property type="match status" value="1"/>
</dbReference>
<evidence type="ECO:0000259" key="1">
    <source>
        <dbReference type="Pfam" id="PF01928"/>
    </source>
</evidence>